<keyword evidence="8" id="KW-1185">Reference proteome</keyword>
<keyword evidence="2 7" id="KW-0808">Transferase</keyword>
<evidence type="ECO:0000256" key="4">
    <source>
        <dbReference type="ARBA" id="ARBA00023315"/>
    </source>
</evidence>
<dbReference type="InterPro" id="IPR020610">
    <property type="entry name" value="Thiolase_AS"/>
</dbReference>
<dbReference type="Gene3D" id="3.40.47.10">
    <property type="match status" value="1"/>
</dbReference>
<dbReference type="GO" id="GO:0016747">
    <property type="term" value="F:acyltransferase activity, transferring groups other than amino-acyl groups"/>
    <property type="evidence" value="ECO:0007669"/>
    <property type="project" value="InterPro"/>
</dbReference>
<protein>
    <submittedName>
        <fullName evidence="7">Acetyl-CoA acetyltransferase</fullName>
    </submittedName>
</protein>
<dbReference type="PIRSF" id="PIRSF000429">
    <property type="entry name" value="Ac-CoA_Ac_transf"/>
    <property type="match status" value="1"/>
</dbReference>
<keyword evidence="3" id="KW-0414">Isoprene biosynthesis</keyword>
<dbReference type="InterPro" id="IPR002155">
    <property type="entry name" value="Thiolase"/>
</dbReference>
<dbReference type="SUPFAM" id="SSF53901">
    <property type="entry name" value="Thiolase-like"/>
    <property type="match status" value="2"/>
</dbReference>
<evidence type="ECO:0000313" key="8">
    <source>
        <dbReference type="Proteomes" id="UP000005867"/>
    </source>
</evidence>
<organism evidence="7 8">
    <name type="scientific">Pyrobaculum ferrireducens</name>
    <dbReference type="NCBI Taxonomy" id="1104324"/>
    <lineage>
        <taxon>Archaea</taxon>
        <taxon>Thermoproteota</taxon>
        <taxon>Thermoprotei</taxon>
        <taxon>Thermoproteales</taxon>
        <taxon>Thermoproteaceae</taxon>
        <taxon>Pyrobaculum</taxon>
    </lineage>
</organism>
<dbReference type="PROSITE" id="PS00099">
    <property type="entry name" value="THIOLASE_3"/>
    <property type="match status" value="1"/>
</dbReference>
<evidence type="ECO:0000256" key="2">
    <source>
        <dbReference type="ARBA" id="ARBA00022679"/>
    </source>
</evidence>
<dbReference type="Pfam" id="PF02803">
    <property type="entry name" value="Thiolase_C"/>
    <property type="match status" value="1"/>
</dbReference>
<dbReference type="Proteomes" id="UP000005867">
    <property type="component" value="Chromosome"/>
</dbReference>
<reference evidence="7 8" key="1">
    <citation type="journal article" date="2012" name="J. Bacteriol.">
        <title>Complete genome sequence of strain 1860, a crenarchaeon of the genus pyrobaculum able to grow with various electron acceptors.</title>
        <authorList>
            <person name="Mardanov A.V."/>
            <person name="Gumerov V.M."/>
            <person name="Slobodkina G.B."/>
            <person name="Beletsky A.V."/>
            <person name="Bonch-Osmolovskaya E.A."/>
            <person name="Ravin N.V."/>
            <person name="Skryabin K.G."/>
        </authorList>
    </citation>
    <scope>NUCLEOTIDE SEQUENCE [LARGE SCALE GENOMIC DNA]</scope>
    <source>
        <strain evidence="7 8">1860</strain>
    </source>
</reference>
<dbReference type="FunFam" id="3.40.47.10:FF:000013">
    <property type="entry name" value="Acetyl-CoA acetyltransferase"/>
    <property type="match status" value="1"/>
</dbReference>
<evidence type="ECO:0000256" key="1">
    <source>
        <dbReference type="ARBA" id="ARBA00010982"/>
    </source>
</evidence>
<dbReference type="InterPro" id="IPR016039">
    <property type="entry name" value="Thiolase-like"/>
</dbReference>
<keyword evidence="4" id="KW-0012">Acyltransferase</keyword>
<dbReference type="NCBIfam" id="NF005033">
    <property type="entry name" value="PRK06445.1"/>
    <property type="match status" value="1"/>
</dbReference>
<dbReference type="eggNOG" id="arCOG01282">
    <property type="taxonomic scope" value="Archaea"/>
</dbReference>
<name>G7VAN5_9CREN</name>
<dbReference type="CDD" id="cd00751">
    <property type="entry name" value="thiolase"/>
    <property type="match status" value="1"/>
</dbReference>
<dbReference type="BioCyc" id="PSP1104324:GJSN-813-MONOMER"/>
<evidence type="ECO:0000259" key="6">
    <source>
        <dbReference type="Pfam" id="PF02803"/>
    </source>
</evidence>
<dbReference type="HOGENOM" id="CLU_031026_1_1_2"/>
<dbReference type="KEGG" id="pyr:P186_0831"/>
<evidence type="ECO:0000259" key="5">
    <source>
        <dbReference type="Pfam" id="PF00108"/>
    </source>
</evidence>
<dbReference type="InterPro" id="IPR020616">
    <property type="entry name" value="Thiolase_N"/>
</dbReference>
<dbReference type="GO" id="GO:0008299">
    <property type="term" value="P:isoprenoid biosynthetic process"/>
    <property type="evidence" value="ECO:0007669"/>
    <property type="project" value="UniProtKB-KW"/>
</dbReference>
<evidence type="ECO:0000256" key="3">
    <source>
        <dbReference type="ARBA" id="ARBA00023229"/>
    </source>
</evidence>
<evidence type="ECO:0000313" key="7">
    <source>
        <dbReference type="EMBL" id="AET32274.1"/>
    </source>
</evidence>
<dbReference type="PANTHER" id="PTHR18919:SF140">
    <property type="entry name" value="ACETYL-COA C-ACETYLTRANSFERASE (ACETOACETYL-COA THIOLASE) (ACAB-5)"/>
    <property type="match status" value="1"/>
</dbReference>
<dbReference type="EMBL" id="CP003098">
    <property type="protein sequence ID" value="AET32274.1"/>
    <property type="molecule type" value="Genomic_DNA"/>
</dbReference>
<sequence length="416" mass="44753">MATDTDLNPSTATAMSTVGRRLDNVYIAAFARTAFTRFSRKEPQRDDFWDLRPEEIAAAPVKALLERTGVKPEDVEELLTGSALPVGEQWLYGGRHVVFAAKLPYTIPAAHIDRQCASSITTVGYGAMEVATGMADLVIAGGVEKMSKTPMYENPHIEINPKFLTDEEYVRLYNLPIGYVMGLTAERLAEVSGIRREEMDAWSLRSHRRAAEAYEKGYFRDEIIPIAVEKDGQKKVVDRDQAVRPDTTLEALAKLPPAFKPDGVITAGNSSPLNSGAAYVMLASGEAVKKYGLQPLAKVRAVAFAGVPPEVMGMGPVPASRKALEKAGLSVKQVGRWEINEAFAVVTLYAIKELGLDPETVNTRGGAIAIGHPLGATGARIIGTLARQMQIDGVDYGVATLCVGGGQGAAIVLERV</sequence>
<comment type="similarity">
    <text evidence="1">Belongs to the thiolase-like superfamily. Thiolase family.</text>
</comment>
<dbReference type="InterPro" id="IPR020617">
    <property type="entry name" value="Thiolase_C"/>
</dbReference>
<dbReference type="PROSITE" id="PS00737">
    <property type="entry name" value="THIOLASE_2"/>
    <property type="match status" value="1"/>
</dbReference>
<proteinExistence type="inferred from homology"/>
<dbReference type="STRING" id="1104324.P186_0831"/>
<gene>
    <name evidence="7" type="ORF">P186_0831</name>
</gene>
<feature type="domain" description="Thiolase C-terminal" evidence="6">
    <location>
        <begin position="293"/>
        <end position="415"/>
    </location>
</feature>
<accession>G7VAN5</accession>
<dbReference type="PANTHER" id="PTHR18919">
    <property type="entry name" value="ACETYL-COA C-ACYLTRANSFERASE"/>
    <property type="match status" value="1"/>
</dbReference>
<feature type="domain" description="Thiolase N-terminal" evidence="5">
    <location>
        <begin position="25"/>
        <end position="284"/>
    </location>
</feature>
<dbReference type="NCBIfam" id="TIGR01930">
    <property type="entry name" value="AcCoA-C-Actrans"/>
    <property type="match status" value="1"/>
</dbReference>
<dbReference type="Pfam" id="PF00108">
    <property type="entry name" value="Thiolase_N"/>
    <property type="match status" value="1"/>
</dbReference>
<dbReference type="InterPro" id="IPR020613">
    <property type="entry name" value="Thiolase_CS"/>
</dbReference>
<dbReference type="AlphaFoldDB" id="G7VAN5"/>